<feature type="signal peptide" evidence="1">
    <location>
        <begin position="1"/>
        <end position="22"/>
    </location>
</feature>
<name>A0A319DCU0_9EURO</name>
<keyword evidence="3" id="KW-1185">Reference proteome</keyword>
<accession>A0A319DCU0</accession>
<organism evidence="2 3">
    <name type="scientific">Aspergillus ellipticus CBS 707.79</name>
    <dbReference type="NCBI Taxonomy" id="1448320"/>
    <lineage>
        <taxon>Eukaryota</taxon>
        <taxon>Fungi</taxon>
        <taxon>Dikarya</taxon>
        <taxon>Ascomycota</taxon>
        <taxon>Pezizomycotina</taxon>
        <taxon>Eurotiomycetes</taxon>
        <taxon>Eurotiomycetidae</taxon>
        <taxon>Eurotiales</taxon>
        <taxon>Aspergillaceae</taxon>
        <taxon>Aspergillus</taxon>
        <taxon>Aspergillus subgen. Circumdati</taxon>
    </lineage>
</organism>
<dbReference type="Gene3D" id="3.30.70.1990">
    <property type="match status" value="1"/>
</dbReference>
<gene>
    <name evidence="2" type="ORF">BO71DRAFT_451671</name>
</gene>
<dbReference type="SUPFAM" id="SSF51905">
    <property type="entry name" value="FAD/NAD(P)-binding domain"/>
    <property type="match status" value="1"/>
</dbReference>
<evidence type="ECO:0000313" key="3">
    <source>
        <dbReference type="Proteomes" id="UP000247810"/>
    </source>
</evidence>
<dbReference type="EMBL" id="KZ825926">
    <property type="protein sequence ID" value="PYH92087.1"/>
    <property type="molecule type" value="Genomic_DNA"/>
</dbReference>
<dbReference type="OrthoDB" id="68575at2759"/>
<proteinExistence type="predicted"/>
<evidence type="ECO:0000313" key="2">
    <source>
        <dbReference type="EMBL" id="PYH92087.1"/>
    </source>
</evidence>
<dbReference type="Gene3D" id="1.10.405.20">
    <property type="match status" value="1"/>
</dbReference>
<reference evidence="2 3" key="1">
    <citation type="submission" date="2018-02" db="EMBL/GenBank/DDBJ databases">
        <title>The genomes of Aspergillus section Nigri reveals drivers in fungal speciation.</title>
        <authorList>
            <consortium name="DOE Joint Genome Institute"/>
            <person name="Vesth T.C."/>
            <person name="Nybo J."/>
            <person name="Theobald S."/>
            <person name="Brandl J."/>
            <person name="Frisvad J.C."/>
            <person name="Nielsen K.F."/>
            <person name="Lyhne E.K."/>
            <person name="Kogle M.E."/>
            <person name="Kuo A."/>
            <person name="Riley R."/>
            <person name="Clum A."/>
            <person name="Nolan M."/>
            <person name="Lipzen A."/>
            <person name="Salamov A."/>
            <person name="Henrissat B."/>
            <person name="Wiebenga A."/>
            <person name="De vries R.P."/>
            <person name="Grigoriev I.V."/>
            <person name="Mortensen U.H."/>
            <person name="Andersen M.R."/>
            <person name="Baker S.E."/>
        </authorList>
    </citation>
    <scope>NUCLEOTIDE SEQUENCE [LARGE SCALE GENOMIC DNA]</scope>
    <source>
        <strain evidence="2 3">CBS 707.79</strain>
    </source>
</reference>
<dbReference type="InterPro" id="IPR036188">
    <property type="entry name" value="FAD/NAD-bd_sf"/>
</dbReference>
<sequence>MPLPSIQALLLLLATFWVQAPSQDTREVIRRDVCIIGGGASGVYTAIRLRQRNYSVVVIEKEGRLGGHTETYLDPDTNTPIGFGVALYQDSPETVDFFTGLGVPVERILPGGGTVQRIDLRTGEAVAPYPGNTSEALARYVAVLQQYPYLATGWSLPDVVPEDLLMTFGELTAKYDLGAAMEVISLYTQGVRYWLDYPAVYILKFMSLALMQALQTGFLQTARHDNSEVYRAALTELGPDAMLHSVVVNSSRAGDAVHQLTVRAADGTSTLIEADTTVLAVAPAGDVLQGLDLDASEASLFGRFIHGHYYAGLVKVANFAPDAQIINRGADTPYGLPDLPCTLMLEAVGVPGLVRVSYASEEPMTALAVQQAVVEDLGRVVGGNGAEAEFVAFADHSPFEMSVSREAIEGGFYQAAGGLQGHRNTFYVGATWEFPGASPIWQAVDRLMPSIVARLGG</sequence>
<evidence type="ECO:0000256" key="1">
    <source>
        <dbReference type="SAM" id="SignalP"/>
    </source>
</evidence>
<dbReference type="Pfam" id="PF13450">
    <property type="entry name" value="NAD_binding_8"/>
    <property type="match status" value="1"/>
</dbReference>
<dbReference type="Gene3D" id="3.50.50.60">
    <property type="entry name" value="FAD/NAD(P)-binding domain"/>
    <property type="match status" value="1"/>
</dbReference>
<feature type="chain" id="PRO_5016234448" evidence="1">
    <location>
        <begin position="23"/>
        <end position="457"/>
    </location>
</feature>
<dbReference type="Proteomes" id="UP000247810">
    <property type="component" value="Unassembled WGS sequence"/>
</dbReference>
<protein>
    <submittedName>
        <fullName evidence="2">Amine oxidase</fullName>
    </submittedName>
</protein>
<dbReference type="VEuPathDB" id="FungiDB:BO71DRAFT_451671"/>
<dbReference type="AlphaFoldDB" id="A0A319DCU0"/>
<keyword evidence="1" id="KW-0732">Signal</keyword>